<dbReference type="Proteomes" id="UP000182762">
    <property type="component" value="Unassembled WGS sequence"/>
</dbReference>
<reference evidence="1 2" key="1">
    <citation type="submission" date="2016-10" db="EMBL/GenBank/DDBJ databases">
        <authorList>
            <person name="Varghese N."/>
            <person name="Submissions S."/>
        </authorList>
    </citation>
    <scope>NUCLEOTIDE SEQUENCE [LARGE SCALE GENOMIC DNA]</scope>
    <source>
        <strain evidence="1 2">DSM 13796</strain>
    </source>
</reference>
<protein>
    <submittedName>
        <fullName evidence="1">Sporulation inhibitor A</fullName>
    </submittedName>
</protein>
<dbReference type="EMBL" id="FOXX01000022">
    <property type="protein sequence ID" value="SFQ87594.1"/>
    <property type="molecule type" value="Genomic_DNA"/>
</dbReference>
<dbReference type="SUPFAM" id="SSF100985">
    <property type="entry name" value="Sporulation inhibitor Sda"/>
    <property type="match status" value="1"/>
</dbReference>
<comment type="caution">
    <text evidence="1">The sequence shown here is derived from an EMBL/GenBank/DDBJ whole genome shotgun (WGS) entry which is preliminary data.</text>
</comment>
<evidence type="ECO:0000313" key="2">
    <source>
        <dbReference type="Proteomes" id="UP000182762"/>
    </source>
</evidence>
<accession>A0A1I6C377</accession>
<name>A0A1I6C377_9BACI</name>
<keyword evidence="2" id="KW-1185">Reference proteome</keyword>
<dbReference type="InterPro" id="IPR036916">
    <property type="entry name" value="Sda_sf"/>
</dbReference>
<evidence type="ECO:0000313" key="1">
    <source>
        <dbReference type="EMBL" id="SFQ87594.1"/>
    </source>
</evidence>
<organism evidence="1 2">
    <name type="scientific">Priestia endophytica DSM 13796</name>
    <dbReference type="NCBI Taxonomy" id="1121089"/>
    <lineage>
        <taxon>Bacteria</taxon>
        <taxon>Bacillati</taxon>
        <taxon>Bacillota</taxon>
        <taxon>Bacilli</taxon>
        <taxon>Bacillales</taxon>
        <taxon>Bacillaceae</taxon>
        <taxon>Priestia</taxon>
    </lineage>
</organism>
<gene>
    <name evidence="1" type="ORF">SAMN02745910_04847</name>
</gene>
<proteinExistence type="predicted"/>
<sequence length="53" mass="6526">MSPWFLTPNDVLIRFYALVVEQELDDELKKIIYDEIKRRNLRTDKPTYLKRIK</sequence>